<dbReference type="InterPro" id="IPR050902">
    <property type="entry name" value="ABC_Transporter_SBP"/>
</dbReference>
<dbReference type="RefSeq" id="WP_269332844.1">
    <property type="nucleotide sequence ID" value="NZ_JAMZFT010000002.1"/>
</dbReference>
<accession>A0A9J6PEQ0</accession>
<dbReference type="Pfam" id="PF01497">
    <property type="entry name" value="Peripla_BP_2"/>
    <property type="match status" value="1"/>
</dbReference>
<keyword evidence="4" id="KW-1185">Reference proteome</keyword>
<feature type="chain" id="PRO_5039954995" evidence="1">
    <location>
        <begin position="26"/>
        <end position="286"/>
    </location>
</feature>
<proteinExistence type="predicted"/>
<evidence type="ECO:0000259" key="2">
    <source>
        <dbReference type="PROSITE" id="PS50983"/>
    </source>
</evidence>
<comment type="caution">
    <text evidence="3">The sequence shown here is derived from an EMBL/GenBank/DDBJ whole genome shotgun (WGS) entry which is preliminary data.</text>
</comment>
<dbReference type="Proteomes" id="UP001055804">
    <property type="component" value="Unassembled WGS sequence"/>
</dbReference>
<organism evidence="3 4">
    <name type="scientific">Futiania mangrovi</name>
    <dbReference type="NCBI Taxonomy" id="2959716"/>
    <lineage>
        <taxon>Bacteria</taxon>
        <taxon>Pseudomonadati</taxon>
        <taxon>Pseudomonadota</taxon>
        <taxon>Alphaproteobacteria</taxon>
        <taxon>Futianiales</taxon>
        <taxon>Futianiaceae</taxon>
        <taxon>Futiania</taxon>
    </lineage>
</organism>
<keyword evidence="1" id="KW-0732">Signal</keyword>
<name>A0A9J6PEQ0_9PROT</name>
<dbReference type="PANTHER" id="PTHR30535">
    <property type="entry name" value="VITAMIN B12-BINDING PROTEIN"/>
    <property type="match status" value="1"/>
</dbReference>
<dbReference type="PANTHER" id="PTHR30535:SF34">
    <property type="entry name" value="MOLYBDATE-BINDING PROTEIN MOLA"/>
    <property type="match status" value="1"/>
</dbReference>
<protein>
    <submittedName>
        <fullName evidence="3">ABC transporter substrate-binding protein</fullName>
    </submittedName>
</protein>
<dbReference type="InterPro" id="IPR002491">
    <property type="entry name" value="ABC_transptr_periplasmic_BD"/>
</dbReference>
<feature type="signal peptide" evidence="1">
    <location>
        <begin position="1"/>
        <end position="25"/>
    </location>
</feature>
<dbReference type="PROSITE" id="PS50983">
    <property type="entry name" value="FE_B12_PBP"/>
    <property type="match status" value="1"/>
</dbReference>
<sequence>MRRAGAIAGLLAALALAAGMEAARAGDAPGRVVSMNVCTDQLALLVAAPGQVVSVSALSHDPAASMMTAEAAAIPANSGQAEDVYLLRPDLVLTGSFSTRSATVLLRRLGVEVAEFAPADSLADIRANIARIGDLLGRNARAAEVVAAFDAEVARIAAGVAGGGPRAATWEANGFARGRGTLEGEIVARAGFRNIAAELGYAGPVRLPLETLVMEAPDALIVSDRWRETPALALQVLDHPAIRRGLTDAHRVPAPGRLWACGTPHVTQALGRLAAAATRIGGEGRR</sequence>
<reference evidence="3" key="1">
    <citation type="submission" date="2022-06" db="EMBL/GenBank/DDBJ databases">
        <title>Isolation and Genomics of Futiania mangrovii gen. nov., sp. nov., a Rare and Metabolically-versatile member in the Class Alphaproteobacteria.</title>
        <authorList>
            <person name="Liu L."/>
            <person name="Huang W.-C."/>
            <person name="Pan J."/>
            <person name="Li J."/>
            <person name="Huang Y."/>
            <person name="Du H."/>
            <person name="Liu Y."/>
            <person name="Li M."/>
        </authorList>
    </citation>
    <scope>NUCLEOTIDE SEQUENCE</scope>
    <source>
        <strain evidence="3">FT118</strain>
    </source>
</reference>
<evidence type="ECO:0000313" key="4">
    <source>
        <dbReference type="Proteomes" id="UP001055804"/>
    </source>
</evidence>
<evidence type="ECO:0000256" key="1">
    <source>
        <dbReference type="SAM" id="SignalP"/>
    </source>
</evidence>
<dbReference type="EMBL" id="JAMZFT010000002">
    <property type="protein sequence ID" value="MCP1336902.1"/>
    <property type="molecule type" value="Genomic_DNA"/>
</dbReference>
<gene>
    <name evidence="3" type="ORF">NJQ99_10820</name>
</gene>
<dbReference type="GO" id="GO:0071281">
    <property type="term" value="P:cellular response to iron ion"/>
    <property type="evidence" value="ECO:0007669"/>
    <property type="project" value="TreeGrafter"/>
</dbReference>
<dbReference type="AlphaFoldDB" id="A0A9J6PEQ0"/>
<feature type="domain" description="Fe/B12 periplasmic-binding" evidence="2">
    <location>
        <begin position="31"/>
        <end position="284"/>
    </location>
</feature>
<evidence type="ECO:0000313" key="3">
    <source>
        <dbReference type="EMBL" id="MCP1336902.1"/>
    </source>
</evidence>
<dbReference type="Gene3D" id="3.40.50.1980">
    <property type="entry name" value="Nitrogenase molybdenum iron protein domain"/>
    <property type="match status" value="2"/>
</dbReference>
<dbReference type="SUPFAM" id="SSF53807">
    <property type="entry name" value="Helical backbone' metal receptor"/>
    <property type="match status" value="1"/>
</dbReference>